<keyword evidence="3" id="KW-0732">Signal</keyword>
<keyword evidence="8" id="KW-1185">Reference proteome</keyword>
<organism evidence="7 8">
    <name type="scientific">Desulforamulus reducens (strain ATCC BAA-1160 / DSM 100696 / MI-1)</name>
    <name type="common">Desulfotomaculum reducens</name>
    <dbReference type="NCBI Taxonomy" id="349161"/>
    <lineage>
        <taxon>Bacteria</taxon>
        <taxon>Bacillati</taxon>
        <taxon>Bacillota</taxon>
        <taxon>Clostridia</taxon>
        <taxon>Eubacteriales</taxon>
        <taxon>Peptococcaceae</taxon>
        <taxon>Desulforamulus</taxon>
    </lineage>
</organism>
<dbReference type="AlphaFoldDB" id="A4J4A4"/>
<evidence type="ECO:0000256" key="3">
    <source>
        <dbReference type="ARBA" id="ARBA00022729"/>
    </source>
</evidence>
<dbReference type="InterPro" id="IPR001638">
    <property type="entry name" value="Solute-binding_3/MltF_N"/>
</dbReference>
<evidence type="ECO:0000313" key="8">
    <source>
        <dbReference type="Proteomes" id="UP000001556"/>
    </source>
</evidence>
<name>A4J4A4_DESRM</name>
<dbReference type="PANTHER" id="PTHR35936">
    <property type="entry name" value="MEMBRANE-BOUND LYTIC MUREIN TRANSGLYCOSYLASE F"/>
    <property type="match status" value="1"/>
</dbReference>
<dbReference type="SUPFAM" id="SSF53850">
    <property type="entry name" value="Periplasmic binding protein-like II"/>
    <property type="match status" value="1"/>
</dbReference>
<dbReference type="STRING" id="349161.Dred_1377"/>
<dbReference type="PROSITE" id="PS51257">
    <property type="entry name" value="PROKAR_LIPOPROTEIN"/>
    <property type="match status" value="1"/>
</dbReference>
<protein>
    <submittedName>
        <fullName evidence="7">Amino acid ABC transporter substrate-binding protein, PAAT family</fullName>
    </submittedName>
</protein>
<dbReference type="PANTHER" id="PTHR35936:SF34">
    <property type="entry name" value="ABC TRANSPORTER EXTRACELLULAR-BINDING PROTEIN YCKB-RELATED"/>
    <property type="match status" value="1"/>
</dbReference>
<dbReference type="InterPro" id="IPR001320">
    <property type="entry name" value="Iontro_rcpt_C"/>
</dbReference>
<comment type="similarity">
    <text evidence="2 4">Belongs to the bacterial solute-binding protein 3 family.</text>
</comment>
<dbReference type="eggNOG" id="COG0834">
    <property type="taxonomic scope" value="Bacteria"/>
</dbReference>
<feature type="domain" description="Solute-binding protein family 3/N-terminal" evidence="5">
    <location>
        <begin position="53"/>
        <end position="273"/>
    </location>
</feature>
<evidence type="ECO:0000256" key="1">
    <source>
        <dbReference type="ARBA" id="ARBA00004196"/>
    </source>
</evidence>
<evidence type="ECO:0000256" key="2">
    <source>
        <dbReference type="ARBA" id="ARBA00010333"/>
    </source>
</evidence>
<reference evidence="7 8" key="1">
    <citation type="submission" date="2007-03" db="EMBL/GenBank/DDBJ databases">
        <title>Complete sequence of Desulfotomaculum reducens MI-1.</title>
        <authorList>
            <consortium name="US DOE Joint Genome Institute"/>
            <person name="Copeland A."/>
            <person name="Lucas S."/>
            <person name="Lapidus A."/>
            <person name="Barry K."/>
            <person name="Detter J.C."/>
            <person name="Glavina del Rio T."/>
            <person name="Hammon N."/>
            <person name="Israni S."/>
            <person name="Dalin E."/>
            <person name="Tice H."/>
            <person name="Pitluck S."/>
            <person name="Sims D."/>
            <person name="Brettin T."/>
            <person name="Bruce D."/>
            <person name="Han C."/>
            <person name="Tapia R."/>
            <person name="Schmutz J."/>
            <person name="Larimer F."/>
            <person name="Land M."/>
            <person name="Hauser L."/>
            <person name="Kyrpides N."/>
            <person name="Kim E."/>
            <person name="Tebo B.M."/>
            <person name="Richardson P."/>
        </authorList>
    </citation>
    <scope>NUCLEOTIDE SEQUENCE [LARGE SCALE GENOMIC DNA]</scope>
    <source>
        <strain evidence="7 8">MI-1</strain>
    </source>
</reference>
<sequence length="277" mass="30699">MKKRGLWFLVLVLTLALVTMGCGGGEKEKQAANQEPAKQTEKNTLDQIKEKGVIVAGLDDTFAPMGYRDESNKLVGFDIDMGEEMAKRLGVKIQWQPTQWDGIIMALDSKRFDIILSGMTVTEERKKSINFSVPYVGDGQIMVVKKGTTGFNTAADLKGKVVGTQAGSSGEEAVKKVEGIKEVKLYKTYPEAFTDLQIGRIPVVVCDRITASHYISKRADTYEIVGEKITDEPLAIGLRKSDPELKEAIDNVLNEMKKDGTLTKISMKWFNRDITVK</sequence>
<gene>
    <name evidence="7" type="ordered locus">Dred_1377</name>
</gene>
<accession>A4J4A4</accession>
<dbReference type="RefSeq" id="WP_011877727.1">
    <property type="nucleotide sequence ID" value="NC_009253.1"/>
</dbReference>
<dbReference type="GO" id="GO:0016020">
    <property type="term" value="C:membrane"/>
    <property type="evidence" value="ECO:0007669"/>
    <property type="project" value="InterPro"/>
</dbReference>
<dbReference type="OrthoDB" id="9774451at2"/>
<evidence type="ECO:0000259" key="6">
    <source>
        <dbReference type="SMART" id="SM00079"/>
    </source>
</evidence>
<comment type="subcellular location">
    <subcellularLocation>
        <location evidence="1">Cell envelope</location>
    </subcellularLocation>
</comment>
<dbReference type="GO" id="GO:0030313">
    <property type="term" value="C:cell envelope"/>
    <property type="evidence" value="ECO:0007669"/>
    <property type="project" value="UniProtKB-SubCell"/>
</dbReference>
<dbReference type="HOGENOM" id="CLU_019602_18_5_9"/>
<dbReference type="Gene3D" id="3.40.190.10">
    <property type="entry name" value="Periplasmic binding protein-like II"/>
    <property type="match status" value="2"/>
</dbReference>
<dbReference type="KEGG" id="drm:Dred_1377"/>
<feature type="domain" description="Ionotropic glutamate receptor C-terminal" evidence="6">
    <location>
        <begin position="52"/>
        <end position="272"/>
    </location>
</feature>
<evidence type="ECO:0000313" key="7">
    <source>
        <dbReference type="EMBL" id="ABO49907.1"/>
    </source>
</evidence>
<dbReference type="GO" id="GO:0015276">
    <property type="term" value="F:ligand-gated monoatomic ion channel activity"/>
    <property type="evidence" value="ECO:0007669"/>
    <property type="project" value="InterPro"/>
</dbReference>
<proteinExistence type="inferred from homology"/>
<dbReference type="EMBL" id="CP000612">
    <property type="protein sequence ID" value="ABO49907.1"/>
    <property type="molecule type" value="Genomic_DNA"/>
</dbReference>
<dbReference type="InterPro" id="IPR018313">
    <property type="entry name" value="SBP_3_CS"/>
</dbReference>
<dbReference type="CDD" id="cd00996">
    <property type="entry name" value="PBP2_AatB_like"/>
    <property type="match status" value="1"/>
</dbReference>
<dbReference type="SMART" id="SM00079">
    <property type="entry name" value="PBPe"/>
    <property type="match status" value="1"/>
</dbReference>
<evidence type="ECO:0000259" key="5">
    <source>
        <dbReference type="SMART" id="SM00062"/>
    </source>
</evidence>
<dbReference type="PROSITE" id="PS01039">
    <property type="entry name" value="SBP_BACTERIAL_3"/>
    <property type="match status" value="1"/>
</dbReference>
<dbReference type="Pfam" id="PF00497">
    <property type="entry name" value="SBP_bac_3"/>
    <property type="match status" value="1"/>
</dbReference>
<evidence type="ECO:0000256" key="4">
    <source>
        <dbReference type="RuleBase" id="RU003744"/>
    </source>
</evidence>
<dbReference type="Proteomes" id="UP000001556">
    <property type="component" value="Chromosome"/>
</dbReference>
<dbReference type="SMART" id="SM00062">
    <property type="entry name" value="PBPb"/>
    <property type="match status" value="1"/>
</dbReference>